<dbReference type="RefSeq" id="WP_165106129.1">
    <property type="nucleotide sequence ID" value="NZ_JAAKYA010000023.1"/>
</dbReference>
<comment type="caution">
    <text evidence="2">The sequence shown here is derived from an EMBL/GenBank/DDBJ whole genome shotgun (WGS) entry which is preliminary data.</text>
</comment>
<reference evidence="2 3" key="1">
    <citation type="submission" date="2020-02" db="EMBL/GenBank/DDBJ databases">
        <title>Draft genome sequence of Limisphaera ngatamarikiensis NGM72.4T, a thermophilic Verrucomicrobia grouped in subdivision 3.</title>
        <authorList>
            <person name="Carere C.R."/>
            <person name="Steen J."/>
            <person name="Hugenholtz P."/>
            <person name="Stott M.B."/>
        </authorList>
    </citation>
    <scope>NUCLEOTIDE SEQUENCE [LARGE SCALE GENOMIC DNA]</scope>
    <source>
        <strain evidence="2 3">NGM72.4</strain>
    </source>
</reference>
<proteinExistence type="predicted"/>
<evidence type="ECO:0000313" key="2">
    <source>
        <dbReference type="EMBL" id="NGO38579.1"/>
    </source>
</evidence>
<gene>
    <name evidence="2" type="ORF">G4L39_04080</name>
</gene>
<evidence type="ECO:0000256" key="1">
    <source>
        <dbReference type="SAM" id="MobiDB-lite"/>
    </source>
</evidence>
<feature type="region of interest" description="Disordered" evidence="1">
    <location>
        <begin position="82"/>
        <end position="135"/>
    </location>
</feature>
<dbReference type="AlphaFoldDB" id="A0A6M1RM01"/>
<organism evidence="2 3">
    <name type="scientific">Limisphaera ngatamarikiensis</name>
    <dbReference type="NCBI Taxonomy" id="1324935"/>
    <lineage>
        <taxon>Bacteria</taxon>
        <taxon>Pseudomonadati</taxon>
        <taxon>Verrucomicrobiota</taxon>
        <taxon>Verrucomicrobiia</taxon>
        <taxon>Limisphaerales</taxon>
        <taxon>Limisphaeraceae</taxon>
        <taxon>Limisphaera</taxon>
    </lineage>
</organism>
<evidence type="ECO:0000313" key="3">
    <source>
        <dbReference type="Proteomes" id="UP000477311"/>
    </source>
</evidence>
<dbReference type="EMBL" id="JAAKYA010000023">
    <property type="protein sequence ID" value="NGO38579.1"/>
    <property type="molecule type" value="Genomic_DNA"/>
</dbReference>
<feature type="compositionally biased region" description="Polar residues" evidence="1">
    <location>
        <begin position="83"/>
        <end position="94"/>
    </location>
</feature>
<feature type="compositionally biased region" description="Pro residues" evidence="1">
    <location>
        <begin position="120"/>
        <end position="133"/>
    </location>
</feature>
<sequence>MKNIANTVFVLVYDCVGRLRRPGRLTWQILVLTLATETAVAKGYLTELGPPPLRFTTLQGGSTSLFTDVDIVIESQIAKAAESATNQTVTAQNQSTKTPEATSAPSTATNVAAQTVNPTTPGPSSPPANPTPAMPQYEFVLADPLLTTTNTSPTATTTNTVGPASDLLLVTPQMLVEFFKPTPGVTSSAPVRVLVPADIQFQPPLARPAPASQAIYRTQ</sequence>
<dbReference type="Proteomes" id="UP000477311">
    <property type="component" value="Unassembled WGS sequence"/>
</dbReference>
<name>A0A6M1RM01_9BACT</name>
<feature type="compositionally biased region" description="Low complexity" evidence="1">
    <location>
        <begin position="95"/>
        <end position="109"/>
    </location>
</feature>
<protein>
    <submittedName>
        <fullName evidence="2">Uncharacterized protein</fullName>
    </submittedName>
</protein>
<accession>A0A6M1RM01</accession>
<keyword evidence="3" id="KW-1185">Reference proteome</keyword>